<keyword evidence="2" id="KW-1185">Reference proteome</keyword>
<comment type="caution">
    <text evidence="1">The sequence shown here is derived from an EMBL/GenBank/DDBJ whole genome shotgun (WGS) entry which is preliminary data.</text>
</comment>
<evidence type="ECO:0000313" key="2">
    <source>
        <dbReference type="Proteomes" id="UP001156613"/>
    </source>
</evidence>
<protein>
    <recommendedName>
        <fullName evidence="3">Chromosome partitioning protein ParB</fullName>
    </recommendedName>
</protein>
<sequence length="103" mass="11282">MDEPRKAARIDFGAAVDSITPRRPKIDKSTTSAAIADAAQAGFTGRSDKVNIDGRSLRKSGRTAQLNIKLRPETKAQFLERAQAFPNTEDFVRHLLSLLNGSE</sequence>
<reference evidence="2" key="1">
    <citation type="journal article" date="2019" name="Int. J. Syst. Evol. Microbiol.">
        <title>The Global Catalogue of Microorganisms (GCM) 10K type strain sequencing project: providing services to taxonomists for standard genome sequencing and annotation.</title>
        <authorList>
            <consortium name="The Broad Institute Genomics Platform"/>
            <consortium name="The Broad Institute Genome Sequencing Center for Infectious Disease"/>
            <person name="Wu L."/>
            <person name="Ma J."/>
        </authorList>
    </citation>
    <scope>NUCLEOTIDE SEQUENCE [LARGE SCALE GENOMIC DNA]</scope>
    <source>
        <strain evidence="2">NBRC 3271</strain>
    </source>
</reference>
<accession>A0ABQ5WE86</accession>
<dbReference type="EMBL" id="BSNT01000001">
    <property type="protein sequence ID" value="GLQ58203.1"/>
    <property type="molecule type" value="Genomic_DNA"/>
</dbReference>
<proteinExistence type="predicted"/>
<dbReference type="Proteomes" id="UP001156613">
    <property type="component" value="Unassembled WGS sequence"/>
</dbReference>
<evidence type="ECO:0000313" key="1">
    <source>
        <dbReference type="EMBL" id="GLQ58203.1"/>
    </source>
</evidence>
<name>A0ABQ5WE86_GLUJA</name>
<gene>
    <name evidence="1" type="ORF">GCM10010937_00020</name>
</gene>
<evidence type="ECO:0008006" key="3">
    <source>
        <dbReference type="Google" id="ProtNLM"/>
    </source>
</evidence>
<organism evidence="1 2">
    <name type="scientific">Gluconobacter japonicus</name>
    <dbReference type="NCBI Taxonomy" id="376620"/>
    <lineage>
        <taxon>Bacteria</taxon>
        <taxon>Pseudomonadati</taxon>
        <taxon>Pseudomonadota</taxon>
        <taxon>Alphaproteobacteria</taxon>
        <taxon>Acetobacterales</taxon>
        <taxon>Acetobacteraceae</taxon>
        <taxon>Gluconobacter</taxon>
    </lineage>
</organism>